<evidence type="ECO:0000256" key="5">
    <source>
        <dbReference type="SAM" id="MobiDB-lite"/>
    </source>
</evidence>
<evidence type="ECO:0000313" key="8">
    <source>
        <dbReference type="Proteomes" id="UP001164929"/>
    </source>
</evidence>
<feature type="compositionally biased region" description="Basic and acidic residues" evidence="5">
    <location>
        <begin position="113"/>
        <end position="134"/>
    </location>
</feature>
<reference evidence="7 8" key="1">
    <citation type="journal article" date="2023" name="Mol. Ecol. Resour.">
        <title>Chromosome-level genome assembly of a triploid poplar Populus alba 'Berolinensis'.</title>
        <authorList>
            <person name="Chen S."/>
            <person name="Yu Y."/>
            <person name="Wang X."/>
            <person name="Wang S."/>
            <person name="Zhang T."/>
            <person name="Zhou Y."/>
            <person name="He R."/>
            <person name="Meng N."/>
            <person name="Wang Y."/>
            <person name="Liu W."/>
            <person name="Liu Z."/>
            <person name="Liu J."/>
            <person name="Guo Q."/>
            <person name="Huang H."/>
            <person name="Sederoff R.R."/>
            <person name="Wang G."/>
            <person name="Qu G."/>
            <person name="Chen S."/>
        </authorList>
    </citation>
    <scope>NUCLEOTIDE SEQUENCE [LARGE SCALE GENOMIC DNA]</scope>
    <source>
        <strain evidence="7">SC-2020</strain>
    </source>
</reference>
<keyword evidence="4" id="KW-0809">Transit peptide</keyword>
<evidence type="ECO:0000256" key="3">
    <source>
        <dbReference type="ARBA" id="ARBA00022640"/>
    </source>
</evidence>
<dbReference type="AlphaFoldDB" id="A0AAD6RLD7"/>
<comment type="caution">
    <text evidence="7">The sequence shown here is derived from an EMBL/GenBank/DDBJ whole genome shotgun (WGS) entry which is preliminary data.</text>
</comment>
<dbReference type="InterPro" id="IPR039633">
    <property type="entry name" value="PAP"/>
</dbReference>
<evidence type="ECO:0000313" key="7">
    <source>
        <dbReference type="EMBL" id="KAJ7011130.1"/>
    </source>
</evidence>
<feature type="domain" description="Plastid lipid-associated protein/fibrillin conserved" evidence="6">
    <location>
        <begin position="167"/>
        <end position="382"/>
    </location>
</feature>
<keyword evidence="3" id="KW-0934">Plastid</keyword>
<organism evidence="7 8">
    <name type="scientific">Populus alba x Populus x berolinensis</name>
    <dbReference type="NCBI Taxonomy" id="444605"/>
    <lineage>
        <taxon>Eukaryota</taxon>
        <taxon>Viridiplantae</taxon>
        <taxon>Streptophyta</taxon>
        <taxon>Embryophyta</taxon>
        <taxon>Tracheophyta</taxon>
        <taxon>Spermatophyta</taxon>
        <taxon>Magnoliopsida</taxon>
        <taxon>eudicotyledons</taxon>
        <taxon>Gunneridae</taxon>
        <taxon>Pentapetalae</taxon>
        <taxon>rosids</taxon>
        <taxon>fabids</taxon>
        <taxon>Malpighiales</taxon>
        <taxon>Salicaceae</taxon>
        <taxon>Saliceae</taxon>
        <taxon>Populus</taxon>
    </lineage>
</organism>
<proteinExistence type="inferred from homology"/>
<evidence type="ECO:0000256" key="4">
    <source>
        <dbReference type="ARBA" id="ARBA00022946"/>
    </source>
</evidence>
<dbReference type="Proteomes" id="UP001164929">
    <property type="component" value="Chromosome 1"/>
</dbReference>
<dbReference type="GO" id="GO:0009536">
    <property type="term" value="C:plastid"/>
    <property type="evidence" value="ECO:0007669"/>
    <property type="project" value="UniProtKB-SubCell"/>
</dbReference>
<dbReference type="EMBL" id="JAQIZT010000001">
    <property type="protein sequence ID" value="KAJ7011130.1"/>
    <property type="molecule type" value="Genomic_DNA"/>
</dbReference>
<evidence type="ECO:0000259" key="6">
    <source>
        <dbReference type="Pfam" id="PF04755"/>
    </source>
</evidence>
<feature type="region of interest" description="Disordered" evidence="5">
    <location>
        <begin position="73"/>
        <end position="157"/>
    </location>
</feature>
<evidence type="ECO:0000256" key="2">
    <source>
        <dbReference type="ARBA" id="ARBA00005845"/>
    </source>
</evidence>
<dbReference type="PANTHER" id="PTHR31906">
    <property type="entry name" value="PLASTID-LIPID-ASSOCIATED PROTEIN 4, CHLOROPLASTIC-RELATED"/>
    <property type="match status" value="1"/>
</dbReference>
<evidence type="ECO:0000256" key="1">
    <source>
        <dbReference type="ARBA" id="ARBA00004474"/>
    </source>
</evidence>
<name>A0AAD6RLD7_9ROSI</name>
<keyword evidence="8" id="KW-1185">Reference proteome</keyword>
<feature type="compositionally biased region" description="Low complexity" evidence="5">
    <location>
        <begin position="147"/>
        <end position="157"/>
    </location>
</feature>
<dbReference type="InterPro" id="IPR006843">
    <property type="entry name" value="PAP/fibrillin_dom"/>
</dbReference>
<dbReference type="Pfam" id="PF04755">
    <property type="entry name" value="PAP_fibrillin"/>
    <property type="match status" value="1"/>
</dbReference>
<accession>A0AAD6RLD7</accession>
<comment type="similarity">
    <text evidence="2">Belongs to the PAP/fibrillin family.</text>
</comment>
<protein>
    <submittedName>
        <fullName evidence="7">Plastid lipid-associated protein 3</fullName>
    </submittedName>
</protein>
<sequence length="391" mass="42332">MNVSGTTNTTKVQSHTHKNKIKIKMALFFTSHSSLFFSPSSSINPDNPFPLPKSPQLPSLSFSCKSPKTLRFHPQITKQPRFPTHLTRTSSSVPSSDPDPEPNPTPLSITDEWGEKAEPEQPKNADSDPPRNDDEWGEQFVDAGNGTAAAPSTSSAVVVEKDGRIEDLKRCLVDTVYGTEFGFRATPEIRAEVLELVNQLEAVNPTSAPVDATGVLDGKWVLVYTAFSELLPLLAAGATPLLKVKSISQTIDSSNLSIVNSTTLSSPFATFSFSASATFEVRTPSRIQVEFKEGTLQPPEINSNIDLPENVELFGQKINLSPVQQSLNPLQEAAANIGRTISGQPPLKVPIPGNQASSWLLITYLDEDLRISRGDGGLFVLAKEGSPLLEL</sequence>
<comment type="subcellular location">
    <subcellularLocation>
        <location evidence="1">Plastid</location>
    </subcellularLocation>
</comment>
<gene>
    <name evidence="7" type="ORF">NC653_001529</name>
</gene>